<protein>
    <submittedName>
        <fullName evidence="1">Uncharacterized protein</fullName>
    </submittedName>
</protein>
<evidence type="ECO:0000313" key="2">
    <source>
        <dbReference type="Proteomes" id="UP000176204"/>
    </source>
</evidence>
<sequence>MIFITPLFYVSTLVCTTEMPVDVQGDDRVLTVKVEGCVQLMSPGEDQSSLEKQIAKAKAEVEAQIKRLEGGVGSYYEYYSAVGNLLCLQFALNRVEDPKPKLTQRQKLLAEDIKDNFQKRLHFLANAHLAGMVNGAELIKLRINALLFEREMLQLSVSAPGAIVSVQEKVVKEAQALLDVRRSQAGIATSEEVAAAEVLLAREKALLGELRSRL</sequence>
<dbReference type="KEGG" id="agl:PYTT_1754"/>
<proteinExistence type="predicted"/>
<evidence type="ECO:0000313" key="1">
    <source>
        <dbReference type="EMBL" id="SEH92345.1"/>
    </source>
</evidence>
<accession>A0A1C7PD33</accession>
<name>A0A1C7PD33_9BACT</name>
<dbReference type="EMBL" id="LT629973">
    <property type="protein sequence ID" value="SEH92345.1"/>
    <property type="molecule type" value="Genomic_DNA"/>
</dbReference>
<keyword evidence="2" id="KW-1185">Reference proteome</keyword>
<dbReference type="RefSeq" id="WP_071133410.1">
    <property type="nucleotide sequence ID" value="NZ_LIGX01000041.1"/>
</dbReference>
<dbReference type="AlphaFoldDB" id="A0A1C7PD33"/>
<reference evidence="2" key="1">
    <citation type="submission" date="2016-09" db="EMBL/GenBank/DDBJ databases">
        <authorList>
            <person name="Koehorst J."/>
        </authorList>
    </citation>
    <scope>NUCLEOTIDE SEQUENCE [LARGE SCALE GENOMIC DNA]</scope>
</reference>
<gene>
    <name evidence="1" type="ORF">PYTT_1754</name>
</gene>
<dbReference type="Proteomes" id="UP000176204">
    <property type="component" value="Chromosome I"/>
</dbReference>
<organism evidence="1 2">
    <name type="scientific">Akkermansia glycaniphila</name>
    <dbReference type="NCBI Taxonomy" id="1679444"/>
    <lineage>
        <taxon>Bacteria</taxon>
        <taxon>Pseudomonadati</taxon>
        <taxon>Verrucomicrobiota</taxon>
        <taxon>Verrucomicrobiia</taxon>
        <taxon>Verrucomicrobiales</taxon>
        <taxon>Akkermansiaceae</taxon>
        <taxon>Akkermansia</taxon>
    </lineage>
</organism>